<organism evidence="4 5">
    <name type="scientific">Winogradskyella litoriviva</name>
    <dbReference type="NCBI Taxonomy" id="1220182"/>
    <lineage>
        <taxon>Bacteria</taxon>
        <taxon>Pseudomonadati</taxon>
        <taxon>Bacteroidota</taxon>
        <taxon>Flavobacteriia</taxon>
        <taxon>Flavobacteriales</taxon>
        <taxon>Flavobacteriaceae</taxon>
        <taxon>Winogradskyella</taxon>
    </lineage>
</organism>
<dbReference type="Proteomes" id="UP000805085">
    <property type="component" value="Unassembled WGS sequence"/>
</dbReference>
<reference evidence="4 5" key="1">
    <citation type="journal article" date="2015" name="Int. J. Syst. Evol. Microbiol.">
        <title>Winogradskyella litoriviva sp. nov., isolated from coastal seawater.</title>
        <authorList>
            <person name="Nedashkovskaya O.I."/>
            <person name="Kukhlevskiy A.D."/>
            <person name="Zhukova N.V."/>
            <person name="Kim S.J."/>
            <person name="Rhee S.K."/>
            <person name="Mikhailov V.V."/>
        </authorList>
    </citation>
    <scope>NUCLEOTIDE SEQUENCE [LARGE SCALE GENOMIC DNA]</scope>
    <source>
        <strain evidence="4 5">KMM6491</strain>
    </source>
</reference>
<keyword evidence="5" id="KW-1185">Reference proteome</keyword>
<evidence type="ECO:0000256" key="1">
    <source>
        <dbReference type="ARBA" id="ARBA00022729"/>
    </source>
</evidence>
<comment type="caution">
    <text evidence="4">The sequence shown here is derived from an EMBL/GenBank/DDBJ whole genome shotgun (WGS) entry which is preliminary data.</text>
</comment>
<name>A0ABX2E0A0_9FLAO</name>
<proteinExistence type="predicted"/>
<dbReference type="InterPro" id="IPR000998">
    <property type="entry name" value="MAM_dom"/>
</dbReference>
<dbReference type="SUPFAM" id="SSF49265">
    <property type="entry name" value="Fibronectin type III"/>
    <property type="match status" value="1"/>
</dbReference>
<evidence type="ECO:0000313" key="4">
    <source>
        <dbReference type="EMBL" id="NRD21669.1"/>
    </source>
</evidence>
<dbReference type="Pfam" id="PF18962">
    <property type="entry name" value="Por_Secre_tail"/>
    <property type="match status" value="1"/>
</dbReference>
<gene>
    <name evidence="4" type="ORF">HNV10_00345</name>
</gene>
<sequence>MKKITLLLTLFFTSSLIFGQVVLTEDFEAGTTIPAGWTNNDIAGGGEIWTISSGADAIGFTAGNGYNYSLGEMDGNFALFDSDGYGGTIAENAAMESPTFDCSSLASVTLSYNHFFTSGYSAEGYVEVSTDGTTWTQVAFYTGDAAANSSFGFESIDVSTELAGAAAAQVRFRWVGNYSWAWAFDNVSVFQCTVAAPDAVATVTTPADAATGVEIFYGAPDNLGPFEWVEPTTGAAIDSYNINLGETATGDDIGTVEGFANGNSINFDWQPNTTYYWSIDAVNCAGVTPGPIWSFTTAACAETAAPALVTAPYPSDAAAAVALQSPDYSAEFSWTAANADDTFVLNLGTENPPTQSFNDFENGGTITGLALSTTYYWSVDVINCFGTTTGTVWSFTTDAALGVEDNFDSIKTFSVYPNPTSGTLNIKSAQDVDNITVFNLLGQNVASFSKNEITNSSIDMSNLSKGLYLVKITSGDKTETLRVTKE</sequence>
<feature type="chain" id="PRO_5046994045" evidence="2">
    <location>
        <begin position="20"/>
        <end position="486"/>
    </location>
</feature>
<feature type="signal peptide" evidence="2">
    <location>
        <begin position="1"/>
        <end position="19"/>
    </location>
</feature>
<protein>
    <submittedName>
        <fullName evidence="4">T9SS type A sorting domain-containing protein</fullName>
    </submittedName>
</protein>
<accession>A0ABX2E0A0</accession>
<dbReference type="EMBL" id="JABRWQ010000001">
    <property type="protein sequence ID" value="NRD21669.1"/>
    <property type="molecule type" value="Genomic_DNA"/>
</dbReference>
<keyword evidence="1 2" id="KW-0732">Signal</keyword>
<dbReference type="InterPro" id="IPR013320">
    <property type="entry name" value="ConA-like_dom_sf"/>
</dbReference>
<dbReference type="SUPFAM" id="SSF49899">
    <property type="entry name" value="Concanavalin A-like lectins/glucanases"/>
    <property type="match status" value="1"/>
</dbReference>
<dbReference type="NCBIfam" id="TIGR04183">
    <property type="entry name" value="Por_Secre_tail"/>
    <property type="match status" value="1"/>
</dbReference>
<dbReference type="InterPro" id="IPR036116">
    <property type="entry name" value="FN3_sf"/>
</dbReference>
<evidence type="ECO:0000313" key="5">
    <source>
        <dbReference type="Proteomes" id="UP000805085"/>
    </source>
</evidence>
<dbReference type="Gene3D" id="2.60.120.200">
    <property type="match status" value="1"/>
</dbReference>
<feature type="domain" description="MAM" evidence="3">
    <location>
        <begin position="23"/>
        <end position="194"/>
    </location>
</feature>
<dbReference type="InterPro" id="IPR026444">
    <property type="entry name" value="Secre_tail"/>
</dbReference>
<dbReference type="PROSITE" id="PS50060">
    <property type="entry name" value="MAM_2"/>
    <property type="match status" value="1"/>
</dbReference>
<dbReference type="RefSeq" id="WP_173299348.1">
    <property type="nucleotide sequence ID" value="NZ_JABRWQ010000001.1"/>
</dbReference>
<evidence type="ECO:0000256" key="2">
    <source>
        <dbReference type="SAM" id="SignalP"/>
    </source>
</evidence>
<evidence type="ECO:0000259" key="3">
    <source>
        <dbReference type="PROSITE" id="PS50060"/>
    </source>
</evidence>